<name>A0A1F7RLH5_9BACT</name>
<proteinExistence type="predicted"/>
<evidence type="ECO:0000259" key="1">
    <source>
        <dbReference type="Pfam" id="PF00899"/>
    </source>
</evidence>
<reference evidence="2 3" key="1">
    <citation type="journal article" date="2016" name="Nat. Commun.">
        <title>Thousands of microbial genomes shed light on interconnected biogeochemical processes in an aquifer system.</title>
        <authorList>
            <person name="Anantharaman K."/>
            <person name="Brown C.T."/>
            <person name="Hug L.A."/>
            <person name="Sharon I."/>
            <person name="Castelle C.J."/>
            <person name="Probst A.J."/>
            <person name="Thomas B.C."/>
            <person name="Singh A."/>
            <person name="Wilkins M.J."/>
            <person name="Karaoz U."/>
            <person name="Brodie E.L."/>
            <person name="Williams K.H."/>
            <person name="Hubbard S.S."/>
            <person name="Banfield J.F."/>
        </authorList>
    </citation>
    <scope>NUCLEOTIDE SEQUENCE [LARGE SCALE GENOMIC DNA]</scope>
</reference>
<feature type="domain" description="THIF-type NAD/FAD binding fold" evidence="1">
    <location>
        <begin position="17"/>
        <end position="230"/>
    </location>
</feature>
<evidence type="ECO:0000313" key="2">
    <source>
        <dbReference type="EMBL" id="OGL42018.1"/>
    </source>
</evidence>
<dbReference type="Proteomes" id="UP000179266">
    <property type="component" value="Unassembled WGS sequence"/>
</dbReference>
<dbReference type="EMBL" id="MGDD01000336">
    <property type="protein sequence ID" value="OGL42018.1"/>
    <property type="molecule type" value="Genomic_DNA"/>
</dbReference>
<evidence type="ECO:0000313" key="3">
    <source>
        <dbReference type="Proteomes" id="UP000179266"/>
    </source>
</evidence>
<dbReference type="Gene3D" id="3.40.50.720">
    <property type="entry name" value="NAD(P)-binding Rossmann-like Domain"/>
    <property type="match status" value="1"/>
</dbReference>
<dbReference type="Pfam" id="PF00899">
    <property type="entry name" value="ThiF"/>
    <property type="match status" value="1"/>
</dbReference>
<dbReference type="SUPFAM" id="SSF69572">
    <property type="entry name" value="Activating enzymes of the ubiquitin-like proteins"/>
    <property type="match status" value="1"/>
</dbReference>
<dbReference type="InterPro" id="IPR000594">
    <property type="entry name" value="ThiF_NAD_FAD-bd"/>
</dbReference>
<gene>
    <name evidence="2" type="ORF">A2161_12460</name>
</gene>
<sequence length="244" mass="27332">MNKKITFPFSETQIQRYSRHILLKQIGGLGQKEIMKKSLLVAGSNHTALFVSYYMAASGVKKLHILSDYPATPENNISKTTIINQYQWNQTAHSLSELNPDTETKFISTDTLKKTHYDIICNFSMNEKHRYWINQIAIEQGSIQYCLGIRYPYIYVDIFSPNGKPCVKCLEDSGSDSYRWEKEILIPAFSFIGAIISIDAVKQILKIGSSSVGSRLFFHSGNGGLEKAKLAGNIGCEVCGSGKK</sequence>
<comment type="caution">
    <text evidence="2">The sequence shown here is derived from an EMBL/GenBank/DDBJ whole genome shotgun (WGS) entry which is preliminary data.</text>
</comment>
<protein>
    <recommendedName>
        <fullName evidence="1">THIF-type NAD/FAD binding fold domain-containing protein</fullName>
    </recommendedName>
</protein>
<dbReference type="GO" id="GO:0008641">
    <property type="term" value="F:ubiquitin-like modifier activating enzyme activity"/>
    <property type="evidence" value="ECO:0007669"/>
    <property type="project" value="InterPro"/>
</dbReference>
<dbReference type="AlphaFoldDB" id="A0A1F7RLH5"/>
<accession>A0A1F7RLH5</accession>
<dbReference type="InterPro" id="IPR035985">
    <property type="entry name" value="Ubiquitin-activating_enz"/>
</dbReference>
<organism evidence="2 3">
    <name type="scientific">Candidatus Schekmanbacteria bacterium RBG_13_48_7</name>
    <dbReference type="NCBI Taxonomy" id="1817878"/>
    <lineage>
        <taxon>Bacteria</taxon>
        <taxon>Candidatus Schekmaniibacteriota</taxon>
    </lineage>
</organism>